<keyword evidence="2" id="KW-1185">Reference proteome</keyword>
<sequence>MPLSFDEKLIAEQAGHKLFYYSREGEIHAAVLRKDPNAYATALEEYNKLNPAAFGSVPAPEDVDRCVVDCERALSQNCTSLVDHIKAYSASLFLDRVLSQSLRWEVLLLALEFRAKLAAANPYIIDPATLLGVTVQPGTLHPLLAAKLTNTPEPRTQRDTAVRYPAVLVADEAEIFSWDNVPSSSQRVSPEQIATWKRNPEPAQDLIFVATGNHGKEAFKLISFMTIRKAKVFYVLFVDEMEASGYTSDAFFELLEGAELRSN</sequence>
<reference evidence="1" key="1">
    <citation type="journal article" date="2019" name="Environ. Microbiol.">
        <title>Fungal ecological strategies reflected in gene transcription - a case study of two litter decomposers.</title>
        <authorList>
            <person name="Barbi F."/>
            <person name="Kohler A."/>
            <person name="Barry K."/>
            <person name="Baskaran P."/>
            <person name="Daum C."/>
            <person name="Fauchery L."/>
            <person name="Ihrmark K."/>
            <person name="Kuo A."/>
            <person name="LaButti K."/>
            <person name="Lipzen A."/>
            <person name="Morin E."/>
            <person name="Grigoriev I.V."/>
            <person name="Henrissat B."/>
            <person name="Lindahl B."/>
            <person name="Martin F."/>
        </authorList>
    </citation>
    <scope>NUCLEOTIDE SEQUENCE</scope>
    <source>
        <strain evidence="1">JB14</strain>
    </source>
</reference>
<organism evidence="1 2">
    <name type="scientific">Gymnopus androsaceus JB14</name>
    <dbReference type="NCBI Taxonomy" id="1447944"/>
    <lineage>
        <taxon>Eukaryota</taxon>
        <taxon>Fungi</taxon>
        <taxon>Dikarya</taxon>
        <taxon>Basidiomycota</taxon>
        <taxon>Agaricomycotina</taxon>
        <taxon>Agaricomycetes</taxon>
        <taxon>Agaricomycetidae</taxon>
        <taxon>Agaricales</taxon>
        <taxon>Marasmiineae</taxon>
        <taxon>Omphalotaceae</taxon>
        <taxon>Gymnopus</taxon>
    </lineage>
</organism>
<evidence type="ECO:0000313" key="2">
    <source>
        <dbReference type="Proteomes" id="UP000799118"/>
    </source>
</evidence>
<gene>
    <name evidence="1" type="ORF">BT96DRAFT_919363</name>
</gene>
<dbReference type="EMBL" id="ML769454">
    <property type="protein sequence ID" value="KAE9400717.1"/>
    <property type="molecule type" value="Genomic_DNA"/>
</dbReference>
<evidence type="ECO:0000313" key="1">
    <source>
        <dbReference type="EMBL" id="KAE9400717.1"/>
    </source>
</evidence>
<dbReference type="OrthoDB" id="3051875at2759"/>
<protein>
    <submittedName>
        <fullName evidence="1">Uncharacterized protein</fullName>
    </submittedName>
</protein>
<name>A0A6A4HUV5_9AGAR</name>
<dbReference type="Proteomes" id="UP000799118">
    <property type="component" value="Unassembled WGS sequence"/>
</dbReference>
<accession>A0A6A4HUV5</accession>
<proteinExistence type="predicted"/>
<dbReference type="AlphaFoldDB" id="A0A6A4HUV5"/>